<evidence type="ECO:0000313" key="1">
    <source>
        <dbReference type="EMBL" id="GGH69498.1"/>
    </source>
</evidence>
<dbReference type="RefSeq" id="WP_188953035.1">
    <property type="nucleotide sequence ID" value="NZ_BMIB01000003.1"/>
</dbReference>
<dbReference type="EMBL" id="BMIB01000003">
    <property type="protein sequence ID" value="GGH69498.1"/>
    <property type="molecule type" value="Genomic_DNA"/>
</dbReference>
<name>A0A917J0I1_9BACT</name>
<accession>A0A917J0I1</accession>
<gene>
    <name evidence="1" type="ORF">GCM10011379_26860</name>
</gene>
<reference evidence="1" key="2">
    <citation type="submission" date="2020-09" db="EMBL/GenBank/DDBJ databases">
        <authorList>
            <person name="Sun Q."/>
            <person name="Zhou Y."/>
        </authorList>
    </citation>
    <scope>NUCLEOTIDE SEQUENCE</scope>
    <source>
        <strain evidence="1">CGMCC 1.15290</strain>
    </source>
</reference>
<comment type="caution">
    <text evidence="1">The sequence shown here is derived from an EMBL/GenBank/DDBJ whole genome shotgun (WGS) entry which is preliminary data.</text>
</comment>
<organism evidence="1 2">
    <name type="scientific">Filimonas zeae</name>
    <dbReference type="NCBI Taxonomy" id="1737353"/>
    <lineage>
        <taxon>Bacteria</taxon>
        <taxon>Pseudomonadati</taxon>
        <taxon>Bacteroidota</taxon>
        <taxon>Chitinophagia</taxon>
        <taxon>Chitinophagales</taxon>
        <taxon>Chitinophagaceae</taxon>
        <taxon>Filimonas</taxon>
    </lineage>
</organism>
<dbReference type="AlphaFoldDB" id="A0A917J0I1"/>
<dbReference type="Proteomes" id="UP000627292">
    <property type="component" value="Unassembled WGS sequence"/>
</dbReference>
<proteinExistence type="predicted"/>
<sequence length="61" mass="6950">MENEEFDKGKNIVIVGELPFFYDPADKAVQEMLKRSEQVGSNASTYEIRLTGKGKKKKVKE</sequence>
<reference evidence="1" key="1">
    <citation type="journal article" date="2014" name="Int. J. Syst. Evol. Microbiol.">
        <title>Complete genome sequence of Corynebacterium casei LMG S-19264T (=DSM 44701T), isolated from a smear-ripened cheese.</title>
        <authorList>
            <consortium name="US DOE Joint Genome Institute (JGI-PGF)"/>
            <person name="Walter F."/>
            <person name="Albersmeier A."/>
            <person name="Kalinowski J."/>
            <person name="Ruckert C."/>
        </authorList>
    </citation>
    <scope>NUCLEOTIDE SEQUENCE</scope>
    <source>
        <strain evidence="1">CGMCC 1.15290</strain>
    </source>
</reference>
<protein>
    <submittedName>
        <fullName evidence="1">Uncharacterized protein</fullName>
    </submittedName>
</protein>
<evidence type="ECO:0000313" key="2">
    <source>
        <dbReference type="Proteomes" id="UP000627292"/>
    </source>
</evidence>
<keyword evidence="2" id="KW-1185">Reference proteome</keyword>